<evidence type="ECO:0000259" key="3">
    <source>
        <dbReference type="Pfam" id="PF05043"/>
    </source>
</evidence>
<dbReference type="InterPro" id="IPR013196">
    <property type="entry name" value="HTH_11"/>
</dbReference>
<dbReference type="Gene3D" id="1.10.10.10">
    <property type="entry name" value="Winged helix-like DNA-binding domain superfamily/Winged helix DNA-binding domain"/>
    <property type="match status" value="1"/>
</dbReference>
<keyword evidence="1" id="KW-0805">Transcription regulation</keyword>
<dbReference type="EMBL" id="JADGLW010000002">
    <property type="protein sequence ID" value="MBF0753103.1"/>
    <property type="molecule type" value="Genomic_DNA"/>
</dbReference>
<name>A0ABR9XVQ4_9STAP</name>
<keyword evidence="2" id="KW-0804">Transcription</keyword>
<protein>
    <submittedName>
        <fullName evidence="6">Helix-turn-helix domain-containing protein</fullName>
    </submittedName>
</protein>
<dbReference type="PANTHER" id="PTHR30185:SF18">
    <property type="entry name" value="TRANSCRIPTIONAL REGULATOR MTLR"/>
    <property type="match status" value="1"/>
</dbReference>
<dbReference type="Proteomes" id="UP000647980">
    <property type="component" value="Unassembled WGS sequence"/>
</dbReference>
<dbReference type="InterPro" id="IPR013236">
    <property type="entry name" value="Mga_PRD_dom"/>
</dbReference>
<evidence type="ECO:0000313" key="6">
    <source>
        <dbReference type="EMBL" id="MBF0753103.1"/>
    </source>
</evidence>
<feature type="domain" description="Mga helix-turn-helix" evidence="3">
    <location>
        <begin position="73"/>
        <end position="159"/>
    </location>
</feature>
<dbReference type="InterPro" id="IPR007737">
    <property type="entry name" value="Mga_HTH"/>
</dbReference>
<dbReference type="Pfam" id="PF08279">
    <property type="entry name" value="HTH_11"/>
    <property type="match status" value="1"/>
</dbReference>
<evidence type="ECO:0000313" key="7">
    <source>
        <dbReference type="Proteomes" id="UP000647980"/>
    </source>
</evidence>
<comment type="caution">
    <text evidence="6">The sequence shown here is derived from an EMBL/GenBank/DDBJ whole genome shotgun (WGS) entry which is preliminary data.</text>
</comment>
<dbReference type="SUPFAM" id="SSF46785">
    <property type="entry name" value="Winged helix' DNA-binding domain"/>
    <property type="match status" value="1"/>
</dbReference>
<evidence type="ECO:0000259" key="4">
    <source>
        <dbReference type="Pfam" id="PF08270"/>
    </source>
</evidence>
<reference evidence="6 7" key="1">
    <citation type="submission" date="2020-10" db="EMBL/GenBank/DDBJ databases">
        <title>Mouse Oral microbiota.</title>
        <authorList>
            <person name="Joseph S."/>
            <person name="Aduse-Opoku J."/>
        </authorList>
    </citation>
    <scope>NUCLEOTIDE SEQUENCE [LARGE SCALE GENOMIC DNA]</scope>
    <source>
        <strain evidence="6 7">19428wE5_W307</strain>
    </source>
</reference>
<gene>
    <name evidence="6" type="ORF">IR135_02370</name>
</gene>
<evidence type="ECO:0000256" key="2">
    <source>
        <dbReference type="ARBA" id="ARBA00023163"/>
    </source>
</evidence>
<evidence type="ECO:0000256" key="1">
    <source>
        <dbReference type="ARBA" id="ARBA00023015"/>
    </source>
</evidence>
<dbReference type="PANTHER" id="PTHR30185">
    <property type="entry name" value="CRYPTIC BETA-GLUCOSIDE BGL OPERON ANTITERMINATOR"/>
    <property type="match status" value="1"/>
</dbReference>
<dbReference type="InterPro" id="IPR036388">
    <property type="entry name" value="WH-like_DNA-bd_sf"/>
</dbReference>
<dbReference type="InterPro" id="IPR036390">
    <property type="entry name" value="WH_DNA-bd_sf"/>
</dbReference>
<proteinExistence type="predicted"/>
<dbReference type="Gene3D" id="3.40.50.2300">
    <property type="match status" value="1"/>
</dbReference>
<keyword evidence="7" id="KW-1185">Reference proteome</keyword>
<accession>A0ABR9XVQ4</accession>
<dbReference type="Pfam" id="PF08270">
    <property type="entry name" value="PRD_Mga"/>
    <property type="match status" value="1"/>
</dbReference>
<dbReference type="RefSeq" id="WP_135096402.1">
    <property type="nucleotide sequence ID" value="NZ_JADGLW010000002.1"/>
</dbReference>
<organism evidence="6 7">
    <name type="scientific">Jeotgalicoccus nanhaiensis</name>
    <dbReference type="NCBI Taxonomy" id="568603"/>
    <lineage>
        <taxon>Bacteria</taxon>
        <taxon>Bacillati</taxon>
        <taxon>Bacillota</taxon>
        <taxon>Bacilli</taxon>
        <taxon>Bacillales</taxon>
        <taxon>Staphylococcaceae</taxon>
        <taxon>Jeotgalicoccus</taxon>
    </lineage>
</organism>
<evidence type="ECO:0000259" key="5">
    <source>
        <dbReference type="Pfam" id="PF08279"/>
    </source>
</evidence>
<dbReference type="InterPro" id="IPR050661">
    <property type="entry name" value="BglG_antiterminators"/>
</dbReference>
<feature type="domain" description="Helix-turn-helix type 11" evidence="5">
    <location>
        <begin position="11"/>
        <end position="64"/>
    </location>
</feature>
<dbReference type="Pfam" id="PF05043">
    <property type="entry name" value="Mga"/>
    <property type="match status" value="1"/>
</dbReference>
<feature type="domain" description="M protein trans-acting positive regulator (MGA) PRD" evidence="4">
    <location>
        <begin position="188"/>
        <end position="390"/>
    </location>
</feature>
<sequence>MLEVLTASNHRKFQLIQFLYQSDSFIHIDDLAQKLGAKVRTVYEDIREISESDLSHIFEIESRSKEYSIRFHDNCSIDSFGNYIMKNNICFNIIEYTLFNKNVTVDDLADIYHISLPTVYRLIARINEGLKDNFEISFSTSPCCLHGDEIEIRSFYIQYLTERYDINEWPFTDIDHDELLKMFTAFTDTLKFKLQYSDLKLLKLSLAVSHIRVSQGHTVDNQGVRTSGILNMLNQSDQFFKIFSAVFKGDFHAQVFTDNLSYIISDYFFFNHDELLKSATIDSYSAQSYIHLTQIINELATEFDIPIDNREMLIYNIHNSAQLGIRNINVRPLIINNKFMLLQQFRELFPKFYSSLKVKLENYVELMEIKYNEDFIFHLMHSFVTRWENLFRNLLKSQRKIKVKVVSSHDIYHARLMQSILQTEFYERVDTELIDSYNIEALLETSDEVDLLIANFTLPISDSRVIAVNDIPTNKDINLINHKIKEIRLSDN</sequence>